<evidence type="ECO:0000256" key="9">
    <source>
        <dbReference type="ARBA" id="ARBA00023136"/>
    </source>
</evidence>
<dbReference type="InterPro" id="IPR018108">
    <property type="entry name" value="MCP_transmembrane"/>
</dbReference>
<comment type="caution">
    <text evidence="13">The sequence shown here is derived from an EMBL/GenBank/DDBJ whole genome shotgun (WGS) entry which is preliminary data.</text>
</comment>
<evidence type="ECO:0000256" key="6">
    <source>
        <dbReference type="ARBA" id="ARBA00022792"/>
    </source>
</evidence>
<evidence type="ECO:0000256" key="2">
    <source>
        <dbReference type="ARBA" id="ARBA00006375"/>
    </source>
</evidence>
<evidence type="ECO:0000256" key="8">
    <source>
        <dbReference type="ARBA" id="ARBA00023128"/>
    </source>
</evidence>
<evidence type="ECO:0000256" key="7">
    <source>
        <dbReference type="ARBA" id="ARBA00022989"/>
    </source>
</evidence>
<dbReference type="Gene3D" id="1.50.40.10">
    <property type="entry name" value="Mitochondrial carrier domain"/>
    <property type="match status" value="1"/>
</dbReference>
<dbReference type="EMBL" id="NCKU01000137">
    <property type="protein sequence ID" value="RWS16990.1"/>
    <property type="molecule type" value="Genomic_DNA"/>
</dbReference>
<dbReference type="EMBL" id="NCKU01000138">
    <property type="protein sequence ID" value="RWS16983.1"/>
    <property type="molecule type" value="Genomic_DNA"/>
</dbReference>
<dbReference type="PANTHER" id="PTHR45829:SF4">
    <property type="entry name" value="MITOCHONDRIAL CARRIER PROTEIN RIM2"/>
    <property type="match status" value="1"/>
</dbReference>
<evidence type="ECO:0000256" key="3">
    <source>
        <dbReference type="ARBA" id="ARBA00022448"/>
    </source>
</evidence>
<keyword evidence="15" id="KW-1185">Reference proteome</keyword>
<evidence type="ECO:0000256" key="12">
    <source>
        <dbReference type="SAM" id="Phobius"/>
    </source>
</evidence>
<evidence type="ECO:0000256" key="4">
    <source>
        <dbReference type="ARBA" id="ARBA00022692"/>
    </source>
</evidence>
<gene>
    <name evidence="14" type="ORF">B4U79_17849</name>
    <name evidence="13" type="ORF">B4U79_17851</name>
</gene>
<protein>
    <submittedName>
        <fullName evidence="13">Solute carrier family 25 member 36-like isoform X1</fullName>
    </submittedName>
</protein>
<evidence type="ECO:0000256" key="10">
    <source>
        <dbReference type="PROSITE-ProRule" id="PRU00282"/>
    </source>
</evidence>
<feature type="repeat" description="Solcar" evidence="10">
    <location>
        <begin position="2"/>
        <end position="98"/>
    </location>
</feature>
<comment type="similarity">
    <text evidence="2 11">Belongs to the mitochondrial carrier (TC 2.A.29) family.</text>
</comment>
<keyword evidence="5" id="KW-0677">Repeat</keyword>
<keyword evidence="3 11" id="KW-0813">Transport</keyword>
<evidence type="ECO:0000313" key="15">
    <source>
        <dbReference type="Proteomes" id="UP000285301"/>
    </source>
</evidence>
<reference evidence="13" key="2">
    <citation type="submission" date="2018-11" db="EMBL/GenBank/DDBJ databases">
        <title>Trombidioid mite genomics.</title>
        <authorList>
            <person name="Dong X."/>
        </authorList>
    </citation>
    <scope>NUCLEOTIDE SEQUENCE</scope>
    <source>
        <strain evidence="13">UoL-WK</strain>
    </source>
</reference>
<keyword evidence="6" id="KW-0999">Mitochondrion inner membrane</keyword>
<keyword evidence="8" id="KW-0496">Mitochondrion</keyword>
<proteinExistence type="inferred from homology"/>
<dbReference type="STRING" id="1965070.A0A3S3R1A6"/>
<keyword evidence="7 12" id="KW-1133">Transmembrane helix</keyword>
<keyword evidence="9 10" id="KW-0472">Membrane</keyword>
<dbReference type="AlphaFoldDB" id="A0A3S3R1A6"/>
<dbReference type="GO" id="GO:0005743">
    <property type="term" value="C:mitochondrial inner membrane"/>
    <property type="evidence" value="ECO:0007669"/>
    <property type="project" value="UniProtKB-SubCell"/>
</dbReference>
<dbReference type="InterPro" id="IPR049562">
    <property type="entry name" value="SLC25A33/36-like"/>
</dbReference>
<name>A0A3S3R1A6_9ACAR</name>
<evidence type="ECO:0000313" key="13">
    <source>
        <dbReference type="EMBL" id="RWS16983.1"/>
    </source>
</evidence>
<evidence type="ECO:0000313" key="14">
    <source>
        <dbReference type="EMBL" id="RWS16990.1"/>
    </source>
</evidence>
<dbReference type="InterPro" id="IPR023395">
    <property type="entry name" value="MCP_dom_sf"/>
</dbReference>
<evidence type="ECO:0000256" key="1">
    <source>
        <dbReference type="ARBA" id="ARBA00004448"/>
    </source>
</evidence>
<accession>A0A3S3R1A6</accession>
<dbReference type="GO" id="GO:1990519">
    <property type="term" value="P:pyrimidine nucleotide import into mitochondrion"/>
    <property type="evidence" value="ECO:0007669"/>
    <property type="project" value="TreeGrafter"/>
</dbReference>
<dbReference type="PROSITE" id="PS50920">
    <property type="entry name" value="SOLCAR"/>
    <property type="match status" value="1"/>
</dbReference>
<organism evidence="13 15">
    <name type="scientific">Dinothrombium tinctorium</name>
    <dbReference type="NCBI Taxonomy" id="1965070"/>
    <lineage>
        <taxon>Eukaryota</taxon>
        <taxon>Metazoa</taxon>
        <taxon>Ecdysozoa</taxon>
        <taxon>Arthropoda</taxon>
        <taxon>Chelicerata</taxon>
        <taxon>Arachnida</taxon>
        <taxon>Acari</taxon>
        <taxon>Acariformes</taxon>
        <taxon>Trombidiformes</taxon>
        <taxon>Prostigmata</taxon>
        <taxon>Anystina</taxon>
        <taxon>Parasitengona</taxon>
        <taxon>Trombidioidea</taxon>
        <taxon>Trombidiidae</taxon>
        <taxon>Dinothrombium</taxon>
    </lineage>
</organism>
<sequence length="98" mass="10833">MTFDFLHLFAGGFAGTVAAIITCPLEVVKTRQQSSVAKFNTTTLYSTTTSLTRFTKYSPTFLLCIVHIYKTEGWRSWFRGLVPNLVGVAPSSPPITLL</sequence>
<dbReference type="Pfam" id="PF00153">
    <property type="entry name" value="Mito_carr"/>
    <property type="match status" value="1"/>
</dbReference>
<reference evidence="13 15" key="1">
    <citation type="journal article" date="2018" name="Gigascience">
        <title>Genomes of trombidid mites reveal novel predicted allergens and laterally-transferred genes associated with secondary metabolism.</title>
        <authorList>
            <person name="Dong X."/>
            <person name="Chaisiri K."/>
            <person name="Xia D."/>
            <person name="Armstrong S.D."/>
            <person name="Fang Y."/>
            <person name="Donnelly M.J."/>
            <person name="Kadowaki T."/>
            <person name="McGarry J.W."/>
            <person name="Darby A.C."/>
            <person name="Makepeace B.L."/>
        </authorList>
    </citation>
    <scope>NUCLEOTIDE SEQUENCE [LARGE SCALE GENOMIC DNA]</scope>
    <source>
        <strain evidence="13">UoL-WK</strain>
    </source>
</reference>
<evidence type="ECO:0000256" key="11">
    <source>
        <dbReference type="RuleBase" id="RU000488"/>
    </source>
</evidence>
<keyword evidence="4 10" id="KW-0812">Transmembrane</keyword>
<evidence type="ECO:0000256" key="5">
    <source>
        <dbReference type="ARBA" id="ARBA00022737"/>
    </source>
</evidence>
<comment type="subcellular location">
    <subcellularLocation>
        <location evidence="1">Mitochondrion inner membrane</location>
        <topology evidence="1">Multi-pass membrane protein</topology>
    </subcellularLocation>
</comment>
<feature type="transmembrane region" description="Helical" evidence="12">
    <location>
        <begin position="6"/>
        <end position="28"/>
    </location>
</feature>
<dbReference type="PANTHER" id="PTHR45829">
    <property type="entry name" value="MITOCHONDRIAL CARRIER PROTEIN RIM2"/>
    <property type="match status" value="1"/>
</dbReference>
<dbReference type="Proteomes" id="UP000285301">
    <property type="component" value="Unassembled WGS sequence"/>
</dbReference>
<dbReference type="OrthoDB" id="269120at2759"/>
<dbReference type="GO" id="GO:0015218">
    <property type="term" value="F:pyrimidine nucleotide transmembrane transporter activity"/>
    <property type="evidence" value="ECO:0007669"/>
    <property type="project" value="InterPro"/>
</dbReference>
<dbReference type="SUPFAM" id="SSF103506">
    <property type="entry name" value="Mitochondrial carrier"/>
    <property type="match status" value="1"/>
</dbReference>